<reference evidence="1 2" key="1">
    <citation type="submission" date="2016-11" db="EMBL/GenBank/DDBJ databases">
        <title>The macronuclear genome of Stentor coeruleus: a giant cell with tiny introns.</title>
        <authorList>
            <person name="Slabodnick M."/>
            <person name="Ruby J.G."/>
            <person name="Reiff S.B."/>
            <person name="Swart E.C."/>
            <person name="Gosai S."/>
            <person name="Prabakaran S."/>
            <person name="Witkowska E."/>
            <person name="Larue G.E."/>
            <person name="Fisher S."/>
            <person name="Freeman R.M."/>
            <person name="Gunawardena J."/>
            <person name="Chu W."/>
            <person name="Stover N.A."/>
            <person name="Gregory B.D."/>
            <person name="Nowacki M."/>
            <person name="Derisi J."/>
            <person name="Roy S.W."/>
            <person name="Marshall W.F."/>
            <person name="Sood P."/>
        </authorList>
    </citation>
    <scope>NUCLEOTIDE SEQUENCE [LARGE SCALE GENOMIC DNA]</scope>
    <source>
        <strain evidence="1">WM001</strain>
    </source>
</reference>
<dbReference type="AlphaFoldDB" id="A0A1R2BTC3"/>
<keyword evidence="2" id="KW-1185">Reference proteome</keyword>
<comment type="caution">
    <text evidence="1">The sequence shown here is derived from an EMBL/GenBank/DDBJ whole genome shotgun (WGS) entry which is preliminary data.</text>
</comment>
<dbReference type="EMBL" id="MPUH01000441">
    <property type="protein sequence ID" value="OMJ80058.1"/>
    <property type="molecule type" value="Genomic_DNA"/>
</dbReference>
<sequence length="110" mass="13147">MPTKFEQTKFLYSSRAERVKLITKISPSPIKSREKFVEKKMLKVLIQMPQYDSDSSNENLHLDSQNTYVFPETTKIVYKRRIFKSDLQKNYRNRPRIVTPFRRLSASMVK</sequence>
<organism evidence="1 2">
    <name type="scientific">Stentor coeruleus</name>
    <dbReference type="NCBI Taxonomy" id="5963"/>
    <lineage>
        <taxon>Eukaryota</taxon>
        <taxon>Sar</taxon>
        <taxon>Alveolata</taxon>
        <taxon>Ciliophora</taxon>
        <taxon>Postciliodesmatophora</taxon>
        <taxon>Heterotrichea</taxon>
        <taxon>Heterotrichida</taxon>
        <taxon>Stentoridae</taxon>
        <taxon>Stentor</taxon>
    </lineage>
</organism>
<accession>A0A1R2BTC3</accession>
<proteinExistence type="predicted"/>
<evidence type="ECO:0000313" key="2">
    <source>
        <dbReference type="Proteomes" id="UP000187209"/>
    </source>
</evidence>
<protein>
    <submittedName>
        <fullName evidence="1">Uncharacterized protein</fullName>
    </submittedName>
</protein>
<gene>
    <name evidence="1" type="ORF">SteCoe_19787</name>
</gene>
<evidence type="ECO:0000313" key="1">
    <source>
        <dbReference type="EMBL" id="OMJ80058.1"/>
    </source>
</evidence>
<name>A0A1R2BTC3_9CILI</name>
<dbReference type="Proteomes" id="UP000187209">
    <property type="component" value="Unassembled WGS sequence"/>
</dbReference>